<dbReference type="InParanoid" id="A7RUJ6"/>
<dbReference type="InterPro" id="IPR036322">
    <property type="entry name" value="WD40_repeat_dom_sf"/>
</dbReference>
<dbReference type="SUPFAM" id="SSF50978">
    <property type="entry name" value="WD40 repeat-like"/>
    <property type="match status" value="1"/>
</dbReference>
<dbReference type="InterPro" id="IPR036036">
    <property type="entry name" value="SOCS_box-like_dom_sf"/>
</dbReference>
<dbReference type="PANTHER" id="PTHR15622:SF2">
    <property type="entry name" value="U4_U6 SMALL NUCLEAR RIBONUCLEOPROTEIN PRP4"/>
    <property type="match status" value="1"/>
</dbReference>
<dbReference type="SMART" id="SM00253">
    <property type="entry name" value="SOCS"/>
    <property type="match status" value="1"/>
</dbReference>
<dbReference type="Gene3D" id="1.10.750.20">
    <property type="entry name" value="SOCS box"/>
    <property type="match status" value="1"/>
</dbReference>
<dbReference type="GO" id="GO:0035556">
    <property type="term" value="P:intracellular signal transduction"/>
    <property type="evidence" value="ECO:0007669"/>
    <property type="project" value="InterPro"/>
</dbReference>
<gene>
    <name evidence="3" type="ORF">NEMVEDRAFT_v1g202371</name>
</gene>
<reference evidence="3 4" key="1">
    <citation type="journal article" date="2007" name="Science">
        <title>Sea anemone genome reveals ancestral eumetazoan gene repertoire and genomic organization.</title>
        <authorList>
            <person name="Putnam N.H."/>
            <person name="Srivastava M."/>
            <person name="Hellsten U."/>
            <person name="Dirks B."/>
            <person name="Chapman J."/>
            <person name="Salamov A."/>
            <person name="Terry A."/>
            <person name="Shapiro H."/>
            <person name="Lindquist E."/>
            <person name="Kapitonov V.V."/>
            <person name="Jurka J."/>
            <person name="Genikhovich G."/>
            <person name="Grigoriev I.V."/>
            <person name="Lucas S.M."/>
            <person name="Steele R.E."/>
            <person name="Finnerty J.R."/>
            <person name="Technau U."/>
            <person name="Martindale M.Q."/>
            <person name="Rokhsar D.S."/>
        </authorList>
    </citation>
    <scope>NUCLEOTIDE SEQUENCE [LARGE SCALE GENOMIC DNA]</scope>
    <source>
        <strain evidence="4">CH2 X CH6</strain>
    </source>
</reference>
<name>A7RUJ6_NEMVE</name>
<dbReference type="HOGENOM" id="CLU_1121251_0_0_1"/>
<organism evidence="3 4">
    <name type="scientific">Nematostella vectensis</name>
    <name type="common">Starlet sea anemone</name>
    <dbReference type="NCBI Taxonomy" id="45351"/>
    <lineage>
        <taxon>Eukaryota</taxon>
        <taxon>Metazoa</taxon>
        <taxon>Cnidaria</taxon>
        <taxon>Anthozoa</taxon>
        <taxon>Hexacorallia</taxon>
        <taxon>Actiniaria</taxon>
        <taxon>Edwardsiidae</taxon>
        <taxon>Nematostella</taxon>
    </lineage>
</organism>
<evidence type="ECO:0000313" key="4">
    <source>
        <dbReference type="Proteomes" id="UP000001593"/>
    </source>
</evidence>
<sequence length="248" mass="27683">MGTGCIGGFYFTKKDHGTCLSNAVYKRFPSRHFAPKGQVIRQLTGDGLVYILRTNGLRLAHYLDTAKYLEQPEDTIEHDITRSEPCVCDFDPRFPHSVIATCTFYRGLVTVWEIGKLGRASICKAEFGRVLNMIKYAPSGEFIAVAGTEGVVTCINPEDASMLFELNTSNQSPQSRSTAGVYQLAFSRCQGKLAASYSDGFIRIWQLPLDVNLQDLCRLAINEAVPAKDIHKLPVPPRIKSYLLYKTY</sequence>
<evidence type="ECO:0000259" key="2">
    <source>
        <dbReference type="PROSITE" id="PS50225"/>
    </source>
</evidence>
<dbReference type="STRING" id="45351.A7RUJ6"/>
<proteinExistence type="predicted"/>
<keyword evidence="1" id="KW-0833">Ubl conjugation pathway</keyword>
<accession>A7RUJ6</accession>
<dbReference type="InterPro" id="IPR051983">
    <property type="entry name" value="WSB_SOCS-box_domain"/>
</dbReference>
<dbReference type="Proteomes" id="UP000001593">
    <property type="component" value="Unassembled WGS sequence"/>
</dbReference>
<dbReference type="CDD" id="cd03717">
    <property type="entry name" value="SOCS_SOCS_like"/>
    <property type="match status" value="1"/>
</dbReference>
<dbReference type="PROSITE" id="PS50225">
    <property type="entry name" value="SOCS"/>
    <property type="match status" value="1"/>
</dbReference>
<dbReference type="InterPro" id="IPR015943">
    <property type="entry name" value="WD40/YVTN_repeat-like_dom_sf"/>
</dbReference>
<dbReference type="PhylomeDB" id="A7RUJ6"/>
<dbReference type="SUPFAM" id="SSF158235">
    <property type="entry name" value="SOCS box-like"/>
    <property type="match status" value="1"/>
</dbReference>
<evidence type="ECO:0000313" key="3">
    <source>
        <dbReference type="EMBL" id="EDO44914.1"/>
    </source>
</evidence>
<protein>
    <recommendedName>
        <fullName evidence="2">SOCS box domain-containing protein</fullName>
    </recommendedName>
</protein>
<dbReference type="EMBL" id="DS469540">
    <property type="protein sequence ID" value="EDO44914.1"/>
    <property type="molecule type" value="Genomic_DNA"/>
</dbReference>
<dbReference type="Pfam" id="PF07525">
    <property type="entry name" value="SOCS_box"/>
    <property type="match status" value="1"/>
</dbReference>
<keyword evidence="4" id="KW-1185">Reference proteome</keyword>
<dbReference type="AlphaFoldDB" id="A7RUJ6"/>
<dbReference type="PANTHER" id="PTHR15622">
    <property type="entry name" value="WD40 REPEAT PROTEIN"/>
    <property type="match status" value="1"/>
</dbReference>
<dbReference type="Gene3D" id="2.130.10.10">
    <property type="entry name" value="YVTN repeat-like/Quinoprotein amine dehydrogenase"/>
    <property type="match status" value="1"/>
</dbReference>
<evidence type="ECO:0000256" key="1">
    <source>
        <dbReference type="ARBA" id="ARBA00022786"/>
    </source>
</evidence>
<dbReference type="FunFam" id="1.10.750.20:FF:000001">
    <property type="entry name" value="Ankyrin repeat and SOCS box containing 1"/>
    <property type="match status" value="1"/>
</dbReference>
<dbReference type="InterPro" id="IPR001496">
    <property type="entry name" value="SOCS_box"/>
</dbReference>
<dbReference type="SMART" id="SM00969">
    <property type="entry name" value="SOCS_box"/>
    <property type="match status" value="1"/>
</dbReference>
<feature type="domain" description="SOCS box" evidence="2">
    <location>
        <begin position="212"/>
        <end position="248"/>
    </location>
</feature>